<accession>A0A7L5BY21</accession>
<dbReference type="InterPro" id="IPR045459">
    <property type="entry name" value="DUF5908"/>
</dbReference>
<dbReference type="Pfam" id="PF19265">
    <property type="entry name" value="DUF5908"/>
    <property type="match status" value="1"/>
</dbReference>
<dbReference type="RefSeq" id="WP_165098721.1">
    <property type="nucleotide sequence ID" value="NZ_CP049056.1"/>
</dbReference>
<organism evidence="1 2">
    <name type="scientific">Pikeienuella piscinae</name>
    <dbReference type="NCBI Taxonomy" id="2748098"/>
    <lineage>
        <taxon>Bacteria</taxon>
        <taxon>Pseudomonadati</taxon>
        <taxon>Pseudomonadota</taxon>
        <taxon>Alphaproteobacteria</taxon>
        <taxon>Rhodobacterales</taxon>
        <taxon>Paracoccaceae</taxon>
        <taxon>Pikeienuella</taxon>
    </lineage>
</organism>
<gene>
    <name evidence="1" type="ORF">G5B40_11565</name>
</gene>
<reference evidence="1 2" key="1">
    <citation type="submission" date="2020-02" db="EMBL/GenBank/DDBJ databases">
        <title>complete genome sequence of Rhodobacteraceae bacterium.</title>
        <authorList>
            <person name="Park J."/>
            <person name="Kim Y.-S."/>
            <person name="Kim K.-H."/>
        </authorList>
    </citation>
    <scope>NUCLEOTIDE SEQUENCE [LARGE SCALE GENOMIC DNA]</scope>
    <source>
        <strain evidence="1 2">RR4-56</strain>
    </source>
</reference>
<dbReference type="KEGG" id="hdh:G5B40_11565"/>
<dbReference type="EMBL" id="CP049056">
    <property type="protein sequence ID" value="QIE56033.1"/>
    <property type="molecule type" value="Genomic_DNA"/>
</dbReference>
<proteinExistence type="predicted"/>
<evidence type="ECO:0000313" key="2">
    <source>
        <dbReference type="Proteomes" id="UP000503336"/>
    </source>
</evidence>
<sequence>MPVFISEIVFRGAVGGARPEKPEAETSRTEKAMDRERLIEDCVAEVMRLLRRREER</sequence>
<dbReference type="Proteomes" id="UP000503336">
    <property type="component" value="Chromosome"/>
</dbReference>
<dbReference type="AlphaFoldDB" id="A0A7L5BY21"/>
<name>A0A7L5BY21_9RHOB</name>
<keyword evidence="2" id="KW-1185">Reference proteome</keyword>
<protein>
    <submittedName>
        <fullName evidence="1">Uncharacterized protein</fullName>
    </submittedName>
</protein>
<evidence type="ECO:0000313" key="1">
    <source>
        <dbReference type="EMBL" id="QIE56033.1"/>
    </source>
</evidence>